<protein>
    <submittedName>
        <fullName evidence="7">Response regulator transcription factor</fullName>
    </submittedName>
</protein>
<dbReference type="SMART" id="SM00421">
    <property type="entry name" value="HTH_LUXR"/>
    <property type="match status" value="1"/>
</dbReference>
<evidence type="ECO:0000256" key="3">
    <source>
        <dbReference type="ARBA" id="ARBA00023163"/>
    </source>
</evidence>
<name>A0A5M9ZP59_9BIFI</name>
<dbReference type="OrthoDB" id="3240412at2"/>
<feature type="domain" description="HTH luxR-type" evidence="5">
    <location>
        <begin position="159"/>
        <end position="224"/>
    </location>
</feature>
<dbReference type="InterPro" id="IPR016032">
    <property type="entry name" value="Sig_transdc_resp-reg_C-effctor"/>
</dbReference>
<keyword evidence="3" id="KW-0804">Transcription</keyword>
<keyword evidence="4" id="KW-0597">Phosphoprotein</keyword>
<evidence type="ECO:0000259" key="6">
    <source>
        <dbReference type="PROSITE" id="PS50110"/>
    </source>
</evidence>
<dbReference type="SMART" id="SM00448">
    <property type="entry name" value="REC"/>
    <property type="match status" value="1"/>
</dbReference>
<evidence type="ECO:0000259" key="5">
    <source>
        <dbReference type="PROSITE" id="PS50043"/>
    </source>
</evidence>
<dbReference type="PROSITE" id="PS50043">
    <property type="entry name" value="HTH_LUXR_2"/>
    <property type="match status" value="1"/>
</dbReference>
<accession>A0A5M9ZP59</accession>
<keyword evidence="1" id="KW-0805">Transcription regulation</keyword>
<dbReference type="GO" id="GO:0006355">
    <property type="term" value="P:regulation of DNA-templated transcription"/>
    <property type="evidence" value="ECO:0007669"/>
    <property type="project" value="InterPro"/>
</dbReference>
<comment type="caution">
    <text evidence="7">The sequence shown here is derived from an EMBL/GenBank/DDBJ whole genome shotgun (WGS) entry which is preliminary data.</text>
</comment>
<dbReference type="Pfam" id="PF00196">
    <property type="entry name" value="GerE"/>
    <property type="match status" value="1"/>
</dbReference>
<proteinExistence type="predicted"/>
<keyword evidence="2" id="KW-0238">DNA-binding</keyword>
<sequence length="233" mass="25956">MQSCIERKPTIAVVDNDPYTLEMLSAVIRERFSTFDLLWTTKSGSTAISRCLDEDICPDLLMVDMSLSDCSGIQVCREIRQSSLRPALLAITSFPLERYATMTADAGAQGIVNKESIATLVKTIEEIRRIGAMKPITLANGRQVRFNDVHDAYAGLQKKASRQITLTEMEKTILTGCMNGDSYTEIASQLHVAPSTVRSCVHRMNKKLGARNIAHAITIWIQKNSNFIPLYKQ</sequence>
<dbReference type="InterPro" id="IPR036388">
    <property type="entry name" value="WH-like_DNA-bd_sf"/>
</dbReference>
<organism evidence="7 8">
    <name type="scientific">Bifidobacterium tissieri</name>
    <dbReference type="NCBI Taxonomy" id="1630162"/>
    <lineage>
        <taxon>Bacteria</taxon>
        <taxon>Bacillati</taxon>
        <taxon>Actinomycetota</taxon>
        <taxon>Actinomycetes</taxon>
        <taxon>Bifidobacteriales</taxon>
        <taxon>Bifidobacteriaceae</taxon>
        <taxon>Bifidobacterium</taxon>
    </lineage>
</organism>
<evidence type="ECO:0000313" key="8">
    <source>
        <dbReference type="Proteomes" id="UP000412028"/>
    </source>
</evidence>
<evidence type="ECO:0000313" key="7">
    <source>
        <dbReference type="EMBL" id="KAA8829404.1"/>
    </source>
</evidence>
<dbReference type="SUPFAM" id="SSF46894">
    <property type="entry name" value="C-terminal effector domain of the bipartite response regulators"/>
    <property type="match status" value="1"/>
</dbReference>
<evidence type="ECO:0000256" key="1">
    <source>
        <dbReference type="ARBA" id="ARBA00023015"/>
    </source>
</evidence>
<evidence type="ECO:0000256" key="2">
    <source>
        <dbReference type="ARBA" id="ARBA00023125"/>
    </source>
</evidence>
<dbReference type="InterPro" id="IPR001789">
    <property type="entry name" value="Sig_transdc_resp-reg_receiver"/>
</dbReference>
<dbReference type="PANTHER" id="PTHR43214:SF24">
    <property type="entry name" value="TRANSCRIPTIONAL REGULATORY PROTEIN NARL-RELATED"/>
    <property type="match status" value="1"/>
</dbReference>
<dbReference type="InterPro" id="IPR011006">
    <property type="entry name" value="CheY-like_superfamily"/>
</dbReference>
<dbReference type="GO" id="GO:0000160">
    <property type="term" value="P:phosphorelay signal transduction system"/>
    <property type="evidence" value="ECO:0007669"/>
    <property type="project" value="InterPro"/>
</dbReference>
<dbReference type="Gene3D" id="3.40.50.2300">
    <property type="match status" value="1"/>
</dbReference>
<feature type="modified residue" description="4-aspartylphosphate" evidence="4">
    <location>
        <position position="64"/>
    </location>
</feature>
<dbReference type="InterPro" id="IPR039420">
    <property type="entry name" value="WalR-like"/>
</dbReference>
<dbReference type="Pfam" id="PF00072">
    <property type="entry name" value="Response_reg"/>
    <property type="match status" value="1"/>
</dbReference>
<dbReference type="PROSITE" id="PS00622">
    <property type="entry name" value="HTH_LUXR_1"/>
    <property type="match status" value="1"/>
</dbReference>
<dbReference type="SUPFAM" id="SSF52172">
    <property type="entry name" value="CheY-like"/>
    <property type="match status" value="1"/>
</dbReference>
<dbReference type="CDD" id="cd06170">
    <property type="entry name" value="LuxR_C_like"/>
    <property type="match status" value="1"/>
</dbReference>
<dbReference type="Proteomes" id="UP000412028">
    <property type="component" value="Unassembled WGS sequence"/>
</dbReference>
<gene>
    <name evidence="7" type="ORF">EMO89_07810</name>
</gene>
<dbReference type="PRINTS" id="PR00038">
    <property type="entry name" value="HTHLUXR"/>
</dbReference>
<dbReference type="EMBL" id="RZUI01000009">
    <property type="protein sequence ID" value="KAA8829404.1"/>
    <property type="molecule type" value="Genomic_DNA"/>
</dbReference>
<evidence type="ECO:0000256" key="4">
    <source>
        <dbReference type="PROSITE-ProRule" id="PRU00169"/>
    </source>
</evidence>
<dbReference type="Gene3D" id="1.10.10.10">
    <property type="entry name" value="Winged helix-like DNA-binding domain superfamily/Winged helix DNA-binding domain"/>
    <property type="match status" value="1"/>
</dbReference>
<dbReference type="PANTHER" id="PTHR43214">
    <property type="entry name" value="TWO-COMPONENT RESPONSE REGULATOR"/>
    <property type="match status" value="1"/>
</dbReference>
<feature type="domain" description="Response regulatory" evidence="6">
    <location>
        <begin position="10"/>
        <end position="129"/>
    </location>
</feature>
<dbReference type="AlphaFoldDB" id="A0A5M9ZP59"/>
<dbReference type="GO" id="GO:0003677">
    <property type="term" value="F:DNA binding"/>
    <property type="evidence" value="ECO:0007669"/>
    <property type="project" value="UniProtKB-KW"/>
</dbReference>
<dbReference type="InterPro" id="IPR000792">
    <property type="entry name" value="Tscrpt_reg_LuxR_C"/>
</dbReference>
<reference evidence="7 8" key="1">
    <citation type="journal article" date="2019" name="Syst. Appl. Microbiol.">
        <title>Characterization of Bifidobacterium species in feaces of the Egyptian fruit bat: Description of B. vespertilionis sp. nov. and B. rousetti sp. nov.</title>
        <authorList>
            <person name="Modesto M."/>
            <person name="Satti M."/>
            <person name="Watanabe K."/>
            <person name="Puglisi E."/>
            <person name="Morelli L."/>
            <person name="Huang C.-H."/>
            <person name="Liou J.-S."/>
            <person name="Miyashita M."/>
            <person name="Tamura T."/>
            <person name="Saito S."/>
            <person name="Mori K."/>
            <person name="Huang L."/>
            <person name="Sciavilla P."/>
            <person name="Sandri C."/>
            <person name="Spiezio C."/>
            <person name="Vitali F."/>
            <person name="Cavalieri D."/>
            <person name="Perpetuini G."/>
            <person name="Tofalo R."/>
            <person name="Bonetti A."/>
            <person name="Arita M."/>
            <person name="Mattarelli P."/>
        </authorList>
    </citation>
    <scope>NUCLEOTIDE SEQUENCE [LARGE SCALE GENOMIC DNA]</scope>
    <source>
        <strain evidence="7 8">RST7</strain>
    </source>
</reference>
<dbReference type="PROSITE" id="PS50110">
    <property type="entry name" value="RESPONSE_REGULATORY"/>
    <property type="match status" value="1"/>
</dbReference>